<feature type="compositionally biased region" description="Basic and acidic residues" evidence="1">
    <location>
        <begin position="162"/>
        <end position="176"/>
    </location>
</feature>
<feature type="region of interest" description="Disordered" evidence="1">
    <location>
        <begin position="81"/>
        <end position="117"/>
    </location>
</feature>
<organism evidence="2 3">
    <name type="scientific">Lasiosphaeria ovina</name>
    <dbReference type="NCBI Taxonomy" id="92902"/>
    <lineage>
        <taxon>Eukaryota</taxon>
        <taxon>Fungi</taxon>
        <taxon>Dikarya</taxon>
        <taxon>Ascomycota</taxon>
        <taxon>Pezizomycotina</taxon>
        <taxon>Sordariomycetes</taxon>
        <taxon>Sordariomycetidae</taxon>
        <taxon>Sordariales</taxon>
        <taxon>Lasiosphaeriaceae</taxon>
        <taxon>Lasiosphaeria</taxon>
    </lineage>
</organism>
<feature type="compositionally biased region" description="Polar residues" evidence="1">
    <location>
        <begin position="81"/>
        <end position="92"/>
    </location>
</feature>
<feature type="compositionally biased region" description="Low complexity" evidence="1">
    <location>
        <begin position="99"/>
        <end position="110"/>
    </location>
</feature>
<dbReference type="EMBL" id="JAULSN010000007">
    <property type="protein sequence ID" value="KAK3366639.1"/>
    <property type="molecule type" value="Genomic_DNA"/>
</dbReference>
<gene>
    <name evidence="2" type="ORF">B0T24DRAFT_596555</name>
</gene>
<name>A0AAE0JYE7_9PEZI</name>
<feature type="compositionally biased region" description="Basic and acidic residues" evidence="1">
    <location>
        <begin position="183"/>
        <end position="207"/>
    </location>
</feature>
<comment type="caution">
    <text evidence="2">The sequence shown here is derived from an EMBL/GenBank/DDBJ whole genome shotgun (WGS) entry which is preliminary data.</text>
</comment>
<reference evidence="2" key="2">
    <citation type="submission" date="2023-06" db="EMBL/GenBank/DDBJ databases">
        <authorList>
            <consortium name="Lawrence Berkeley National Laboratory"/>
            <person name="Haridas S."/>
            <person name="Hensen N."/>
            <person name="Bonometti L."/>
            <person name="Westerberg I."/>
            <person name="Brannstrom I.O."/>
            <person name="Guillou S."/>
            <person name="Cros-Aarteil S."/>
            <person name="Calhoun S."/>
            <person name="Kuo A."/>
            <person name="Mondo S."/>
            <person name="Pangilinan J."/>
            <person name="Riley R."/>
            <person name="Labutti K."/>
            <person name="Andreopoulos B."/>
            <person name="Lipzen A."/>
            <person name="Chen C."/>
            <person name="Yanf M."/>
            <person name="Daum C."/>
            <person name="Ng V."/>
            <person name="Clum A."/>
            <person name="Steindorff A."/>
            <person name="Ohm R."/>
            <person name="Martin F."/>
            <person name="Silar P."/>
            <person name="Natvig D."/>
            <person name="Lalanne C."/>
            <person name="Gautier V."/>
            <person name="Ament-Velasquez S.L."/>
            <person name="Kruys A."/>
            <person name="Hutchinson M.I."/>
            <person name="Powell A.J."/>
            <person name="Barry K."/>
            <person name="Miller A.N."/>
            <person name="Grigoriev I.V."/>
            <person name="Debuchy R."/>
            <person name="Gladieux P."/>
            <person name="Thoren M.H."/>
            <person name="Johannesson H."/>
        </authorList>
    </citation>
    <scope>NUCLEOTIDE SEQUENCE</scope>
    <source>
        <strain evidence="2">CBS 958.72</strain>
    </source>
</reference>
<dbReference type="AlphaFoldDB" id="A0AAE0JYE7"/>
<sequence>MDAVDLTLAETQVAAEQKRVPGRLTSLQYYFREYYFWDFWAALMDAGVFSVLSYLEVTHLETPEAHNEVAKWKRRCLGTSPSPTMSYGPSNLSSRRHQPSQSRPSVSSGRLASGSYTRRMPDPYGLECWDWKRRLAKLAAPNNVDAETKRRVAKALASMEAAEARPSEVEEEEKGKGRGGGRQGERGGGKAGEGDKGGGDKDRSDKDGEADEDGGVDDEGGEEDEDVKDE</sequence>
<proteinExistence type="predicted"/>
<evidence type="ECO:0000313" key="3">
    <source>
        <dbReference type="Proteomes" id="UP001287356"/>
    </source>
</evidence>
<accession>A0AAE0JYE7</accession>
<evidence type="ECO:0000256" key="1">
    <source>
        <dbReference type="SAM" id="MobiDB-lite"/>
    </source>
</evidence>
<protein>
    <submittedName>
        <fullName evidence="2">Uncharacterized protein</fullName>
    </submittedName>
</protein>
<dbReference type="Proteomes" id="UP001287356">
    <property type="component" value="Unassembled WGS sequence"/>
</dbReference>
<keyword evidence="3" id="KW-1185">Reference proteome</keyword>
<evidence type="ECO:0000313" key="2">
    <source>
        <dbReference type="EMBL" id="KAK3366639.1"/>
    </source>
</evidence>
<reference evidence="2" key="1">
    <citation type="journal article" date="2023" name="Mol. Phylogenet. Evol.">
        <title>Genome-scale phylogeny and comparative genomics of the fungal order Sordariales.</title>
        <authorList>
            <person name="Hensen N."/>
            <person name="Bonometti L."/>
            <person name="Westerberg I."/>
            <person name="Brannstrom I.O."/>
            <person name="Guillou S."/>
            <person name="Cros-Aarteil S."/>
            <person name="Calhoun S."/>
            <person name="Haridas S."/>
            <person name="Kuo A."/>
            <person name="Mondo S."/>
            <person name="Pangilinan J."/>
            <person name="Riley R."/>
            <person name="LaButti K."/>
            <person name="Andreopoulos B."/>
            <person name="Lipzen A."/>
            <person name="Chen C."/>
            <person name="Yan M."/>
            <person name="Daum C."/>
            <person name="Ng V."/>
            <person name="Clum A."/>
            <person name="Steindorff A."/>
            <person name="Ohm R.A."/>
            <person name="Martin F."/>
            <person name="Silar P."/>
            <person name="Natvig D.O."/>
            <person name="Lalanne C."/>
            <person name="Gautier V."/>
            <person name="Ament-Velasquez S.L."/>
            <person name="Kruys A."/>
            <person name="Hutchinson M.I."/>
            <person name="Powell A.J."/>
            <person name="Barry K."/>
            <person name="Miller A.N."/>
            <person name="Grigoriev I.V."/>
            <person name="Debuchy R."/>
            <person name="Gladieux P."/>
            <person name="Hiltunen Thoren M."/>
            <person name="Johannesson H."/>
        </authorList>
    </citation>
    <scope>NUCLEOTIDE SEQUENCE</scope>
    <source>
        <strain evidence="2">CBS 958.72</strain>
    </source>
</reference>
<feature type="region of interest" description="Disordered" evidence="1">
    <location>
        <begin position="157"/>
        <end position="230"/>
    </location>
</feature>
<feature type="compositionally biased region" description="Acidic residues" evidence="1">
    <location>
        <begin position="208"/>
        <end position="230"/>
    </location>
</feature>